<dbReference type="InterPro" id="IPR012337">
    <property type="entry name" value="RNaseH-like_sf"/>
</dbReference>
<organism evidence="4 5">
    <name type="scientific">Arabis nemorensis</name>
    <dbReference type="NCBI Taxonomy" id="586526"/>
    <lineage>
        <taxon>Eukaryota</taxon>
        <taxon>Viridiplantae</taxon>
        <taxon>Streptophyta</taxon>
        <taxon>Embryophyta</taxon>
        <taxon>Tracheophyta</taxon>
        <taxon>Spermatophyta</taxon>
        <taxon>Magnoliopsida</taxon>
        <taxon>eudicotyledons</taxon>
        <taxon>Gunneridae</taxon>
        <taxon>Pentapetalae</taxon>
        <taxon>rosids</taxon>
        <taxon>malvids</taxon>
        <taxon>Brassicales</taxon>
        <taxon>Brassicaceae</taxon>
        <taxon>Arabideae</taxon>
        <taxon>Arabis</taxon>
    </lineage>
</organism>
<protein>
    <recommendedName>
        <fullName evidence="6">DUF659 domain-containing protein</fullName>
    </recommendedName>
</protein>
<evidence type="ECO:0000259" key="3">
    <source>
        <dbReference type="Pfam" id="PF05699"/>
    </source>
</evidence>
<dbReference type="EMBL" id="CABITT030000003">
    <property type="protein sequence ID" value="VVA97443.1"/>
    <property type="molecule type" value="Genomic_DNA"/>
</dbReference>
<dbReference type="GO" id="GO:0046983">
    <property type="term" value="F:protein dimerization activity"/>
    <property type="evidence" value="ECO:0007669"/>
    <property type="project" value="InterPro"/>
</dbReference>
<dbReference type="SUPFAM" id="SSF53098">
    <property type="entry name" value="Ribonuclease H-like"/>
    <property type="match status" value="1"/>
</dbReference>
<dbReference type="AlphaFoldDB" id="A0A565B7Y3"/>
<feature type="compositionally biased region" description="Polar residues" evidence="1">
    <location>
        <begin position="93"/>
        <end position="103"/>
    </location>
</feature>
<proteinExistence type="predicted"/>
<comment type="caution">
    <text evidence="4">The sequence shown here is derived from an EMBL/GenBank/DDBJ whole genome shotgun (WGS) entry which is preliminary data.</text>
</comment>
<dbReference type="Pfam" id="PF05699">
    <property type="entry name" value="Dimer_Tnp_hAT"/>
    <property type="match status" value="1"/>
</dbReference>
<dbReference type="OrthoDB" id="1741262at2759"/>
<feature type="region of interest" description="Disordered" evidence="1">
    <location>
        <begin position="74"/>
        <end position="113"/>
    </location>
</feature>
<keyword evidence="5" id="KW-1185">Reference proteome</keyword>
<feature type="domain" description="HAT C-terminal dimerisation" evidence="3">
    <location>
        <begin position="514"/>
        <end position="597"/>
    </location>
</feature>
<evidence type="ECO:0000256" key="1">
    <source>
        <dbReference type="SAM" id="MobiDB-lite"/>
    </source>
</evidence>
<gene>
    <name evidence="4" type="ORF">ANE_LOCUS7888</name>
</gene>
<evidence type="ECO:0000313" key="4">
    <source>
        <dbReference type="EMBL" id="VVA97443.1"/>
    </source>
</evidence>
<dbReference type="Proteomes" id="UP000489600">
    <property type="component" value="Unassembled WGS sequence"/>
</dbReference>
<evidence type="ECO:0008006" key="6">
    <source>
        <dbReference type="Google" id="ProtNLM"/>
    </source>
</evidence>
<accession>A0A565B7Y3</accession>
<dbReference type="PANTHER" id="PTHR32166:SF63">
    <property type="entry name" value="HAT TRANSPOSON SUPERFAMILY PROTEIN"/>
    <property type="match status" value="1"/>
</dbReference>
<name>A0A565B7Y3_9BRAS</name>
<dbReference type="PANTHER" id="PTHR32166">
    <property type="entry name" value="OSJNBA0013A04.12 PROTEIN"/>
    <property type="match status" value="1"/>
</dbReference>
<dbReference type="Pfam" id="PF04937">
    <property type="entry name" value="DUF659"/>
    <property type="match status" value="1"/>
</dbReference>
<dbReference type="InterPro" id="IPR007021">
    <property type="entry name" value="DUF659"/>
</dbReference>
<reference evidence="4" key="1">
    <citation type="submission" date="2019-07" db="EMBL/GenBank/DDBJ databases">
        <authorList>
            <person name="Dittberner H."/>
        </authorList>
    </citation>
    <scope>NUCLEOTIDE SEQUENCE [LARGE SCALE GENOMIC DNA]</scope>
</reference>
<sequence length="613" mass="69039">MAGTFFMDIHEHGICVDKKRRRVKCNYCGKELHSFTRLKFHLGGIRGDVAPCEQVADTVRETLRKMIAGERSGFTANDGVRMSNGHKRERSQDSSSKSVSPENGSIGMETDKPDLFDNKGQMCIGRFFYENCIDFSVVDSPSFKEMMTVSGGQMRLKIPDSHDLKGWMLQDALKEVQAHVKKVQDSWAVTGCSILLDAWVDQKGRDLVAFVADCPAGPVYLKSVDVTDIKSNSNALISLLDELVDEVGMHNVVQIIACSTYGWVGELGKSLAGNKKELFWSVSVSHCFDLMLLKIAKTSSLGDIVDNANKITEFINNSPLALKLVGAHIHGLDMTVSSSEFEFLMPYLTLESIFKAKNDLGDMFASSDWDKEEGITISELVNDSSFWETVERVVKSTSPLIHGLLLFSTVNNLHVGYIYNIMDEIKESIAREFNDDEVCYKPLWDVIDDVWNKHLHIPLHAAGYFLNPTAFYSTDFHLDPEVATGLTSSLVHIVKEHHIQLQAATQLDSYRLGEDYFNEASQADQISEISPVEWWAQKASEYPELQSFAIKILSQTCEGASRYKLKRSLAEKLLLSERLSHRERQHLEELAFVHYNLHLQRCKAKLSEDVQLC</sequence>
<evidence type="ECO:0000313" key="5">
    <source>
        <dbReference type="Proteomes" id="UP000489600"/>
    </source>
</evidence>
<dbReference type="InterPro" id="IPR008906">
    <property type="entry name" value="HATC_C_dom"/>
</dbReference>
<evidence type="ECO:0000259" key="2">
    <source>
        <dbReference type="Pfam" id="PF04937"/>
    </source>
</evidence>
<feature type="domain" description="DUF659" evidence="2">
    <location>
        <begin position="159"/>
        <end position="311"/>
    </location>
</feature>